<feature type="domain" description="DNA-directed DNA polymerase family A palm" evidence="21">
    <location>
        <begin position="698"/>
        <end position="905"/>
    </location>
</feature>
<dbReference type="InterPro" id="IPR002298">
    <property type="entry name" value="DNA_polymerase_A"/>
</dbReference>
<dbReference type="AlphaFoldDB" id="A0A848DNH5"/>
<dbReference type="PANTHER" id="PTHR10133:SF27">
    <property type="entry name" value="DNA POLYMERASE NU"/>
    <property type="match status" value="1"/>
</dbReference>
<dbReference type="GO" id="GO:0003887">
    <property type="term" value="F:DNA-directed DNA polymerase activity"/>
    <property type="evidence" value="ECO:0007669"/>
    <property type="project" value="UniProtKB-UniRule"/>
</dbReference>
<gene>
    <name evidence="17 22" type="primary">polA</name>
    <name evidence="22" type="ORF">HF519_21385</name>
</gene>
<dbReference type="Pfam" id="PF01367">
    <property type="entry name" value="5_3_exonuc"/>
    <property type="match status" value="1"/>
</dbReference>
<dbReference type="InterPro" id="IPR043502">
    <property type="entry name" value="DNA/RNA_pol_sf"/>
</dbReference>
<evidence type="ECO:0000259" key="20">
    <source>
        <dbReference type="SMART" id="SM00475"/>
    </source>
</evidence>
<accession>A0A848DNH5</accession>
<dbReference type="GO" id="GO:0008409">
    <property type="term" value="F:5'-3' exonuclease activity"/>
    <property type="evidence" value="ECO:0007669"/>
    <property type="project" value="InterPro"/>
</dbReference>
<dbReference type="CDD" id="cd09859">
    <property type="entry name" value="PIN_53EXO"/>
    <property type="match status" value="1"/>
</dbReference>
<dbReference type="EMBL" id="JAAXKZ010000094">
    <property type="protein sequence ID" value="NMH94083.1"/>
    <property type="molecule type" value="Genomic_DNA"/>
</dbReference>
<dbReference type="FunFam" id="1.20.1060.10:FF:000001">
    <property type="entry name" value="DNA polymerase I"/>
    <property type="match status" value="1"/>
</dbReference>
<dbReference type="InterPro" id="IPR029060">
    <property type="entry name" value="PIN-like_dom_sf"/>
</dbReference>
<evidence type="ECO:0000313" key="22">
    <source>
        <dbReference type="EMBL" id="NMH94083.1"/>
    </source>
</evidence>
<dbReference type="GO" id="GO:0003677">
    <property type="term" value="F:DNA binding"/>
    <property type="evidence" value="ECO:0007669"/>
    <property type="project" value="UniProtKB-UniRule"/>
</dbReference>
<dbReference type="Gene3D" id="3.30.70.370">
    <property type="match status" value="1"/>
</dbReference>
<evidence type="ECO:0000256" key="4">
    <source>
        <dbReference type="ARBA" id="ARBA00022679"/>
    </source>
</evidence>
<proteinExistence type="inferred from homology"/>
<evidence type="ECO:0000256" key="3">
    <source>
        <dbReference type="ARBA" id="ARBA00020311"/>
    </source>
</evidence>
<evidence type="ECO:0000256" key="18">
    <source>
        <dbReference type="SAM" id="MobiDB-lite"/>
    </source>
</evidence>
<dbReference type="CDD" id="cd08637">
    <property type="entry name" value="DNA_pol_A_pol_I_C"/>
    <property type="match status" value="1"/>
</dbReference>
<sequence>MSPATRAPEKAGASTAAGAATTSPSGGGSTDKRLLLLDGHSLAYRAFFALPAENFRTGTGQTTNAVYGFTSMLINLLRDEQPTHVAVAFDVSRQTFRSERFADYKANRTTTPDDFRGQVDLIKEVLGALNIPVFAVEGYEADDLIATLATQAEADGFQVLITTGDRDAFQLVSDNVTVLYPRRGVSDLGRIDPAEVMERYGLTPAQYPDFAALRGDPSDNLPSIPGVGEKTAAKWVREFGSLGELTDRVDEVKGKAGDALRANLANVLLNRQLTELIRDVALDTAPADLEVRPWDRDAVHRLFDELEFRVLRERLFATLVSAEPEADEGFEVQGGAIEPGTVRAWLDAHVRDGRRVGLAFHGLSGGATARDLDGIALAAGEPTVEGRAGLDAHPPAAAGVPQAGYLDVRTLNPDDEAALGEWLADESVPKAAHDVKAALHALRARGWTLRGLTSDTAMAAYLARPGQRSFDLADLALRYLRRELRAEGEADNGQLSLLGGAEEADAQRAQAQMVAASAVAELADALDAELSERGGTELLAGLELPLLFVLTDLETAGIAVDRTALAALEAEFAGQVKQAAQDAYSVIGKEINLGSPKQLQVVLFDELSMPKTKRTKTGYTTDADALQSLFEQTEHPFLSHLLLHRDATRLKVTVDGLLKSIADDGRIHTTYSQTIAATGRLSSTEPNLQNVPIRTAAGRRIRETFVVGDGYAELMTADYSQIEMRIMAHLSEDEALIEAFRSRHDFHAETAARVFGVDATEVTPEQRAKIKAMNYGLAYGLSAFGLSAQLRISTEEARGLMDEYFAGFGGVRDYLHTVVEQARKDGYTSTILGRRRYLPDLTSDNRQRREMAERMALNAPIQGSAADIIKVAMLNVHRALSEGELRSRMLLQVHDELVLEVAEGERETVEALVRREMGAAYELSVPLEVSVGYGRSWDDAAH</sequence>
<evidence type="ECO:0000313" key="23">
    <source>
        <dbReference type="Proteomes" id="UP000586918"/>
    </source>
</evidence>
<dbReference type="SUPFAM" id="SSF53098">
    <property type="entry name" value="Ribonuclease H-like"/>
    <property type="match status" value="1"/>
</dbReference>
<keyword evidence="5 17" id="KW-0548">Nucleotidyltransferase</keyword>
<feature type="domain" description="3'-5' exonuclease" evidence="19">
    <location>
        <begin position="333"/>
        <end position="531"/>
    </location>
</feature>
<dbReference type="Pfam" id="PF00476">
    <property type="entry name" value="DNA_pol_A"/>
    <property type="match status" value="1"/>
</dbReference>
<keyword evidence="10" id="KW-0269">Exonuclease</keyword>
<dbReference type="GO" id="GO:0006261">
    <property type="term" value="P:DNA-templated DNA replication"/>
    <property type="evidence" value="ECO:0007669"/>
    <property type="project" value="UniProtKB-UniRule"/>
</dbReference>
<dbReference type="PRINTS" id="PR00868">
    <property type="entry name" value="DNAPOLI"/>
</dbReference>
<dbReference type="CDD" id="cd06140">
    <property type="entry name" value="DNA_polA_I_Bacillus_like_exo"/>
    <property type="match status" value="1"/>
</dbReference>
<keyword evidence="9" id="KW-0378">Hydrolase</keyword>
<evidence type="ECO:0000256" key="5">
    <source>
        <dbReference type="ARBA" id="ARBA00022695"/>
    </source>
</evidence>
<dbReference type="Gene3D" id="1.20.1060.10">
    <property type="entry name" value="Taq DNA Polymerase, Chain T, domain 4"/>
    <property type="match status" value="1"/>
</dbReference>
<dbReference type="Pfam" id="PF22619">
    <property type="entry name" value="DNA_polI_exo1"/>
    <property type="match status" value="1"/>
</dbReference>
<keyword evidence="11 17" id="KW-0239">DNA-directed DNA polymerase</keyword>
<keyword evidence="13 17" id="KW-0234">DNA repair</keyword>
<feature type="compositionally biased region" description="Low complexity" evidence="18">
    <location>
        <begin position="11"/>
        <end position="24"/>
    </location>
</feature>
<evidence type="ECO:0000256" key="14">
    <source>
        <dbReference type="ARBA" id="ARBA00049244"/>
    </source>
</evidence>
<name>A0A848DNH5_9PSEU</name>
<feature type="region of interest" description="Disordered" evidence="18">
    <location>
        <begin position="1"/>
        <end position="30"/>
    </location>
</feature>
<dbReference type="EC" id="2.7.7.7" evidence="2 16"/>
<dbReference type="InterPro" id="IPR002421">
    <property type="entry name" value="5-3_exonuclease"/>
</dbReference>
<protein>
    <recommendedName>
        <fullName evidence="3 16">DNA polymerase I</fullName>
        <ecNumber evidence="2 16">2.7.7.7</ecNumber>
    </recommendedName>
</protein>
<keyword evidence="23" id="KW-1185">Reference proteome</keyword>
<evidence type="ECO:0000256" key="9">
    <source>
        <dbReference type="ARBA" id="ARBA00022801"/>
    </source>
</evidence>
<reference evidence="22 23" key="1">
    <citation type="submission" date="2020-04" db="EMBL/GenBank/DDBJ databases">
        <authorList>
            <person name="Klaysubun C."/>
            <person name="Duangmal K."/>
            <person name="Lipun K."/>
        </authorList>
    </citation>
    <scope>NUCLEOTIDE SEQUENCE [LARGE SCALE GENOMIC DNA]</scope>
    <source>
        <strain evidence="22 23">DSM 45300</strain>
    </source>
</reference>
<dbReference type="Gene3D" id="1.10.150.20">
    <property type="entry name" value="5' to 3' exonuclease, C-terminal subdomain"/>
    <property type="match status" value="2"/>
</dbReference>
<evidence type="ECO:0000256" key="2">
    <source>
        <dbReference type="ARBA" id="ARBA00012417"/>
    </source>
</evidence>
<dbReference type="NCBIfam" id="NF004397">
    <property type="entry name" value="PRK05755.1"/>
    <property type="match status" value="1"/>
</dbReference>
<comment type="caution">
    <text evidence="22">The sequence shown here is derived from an EMBL/GenBank/DDBJ whole genome shotgun (WGS) entry which is preliminary data.</text>
</comment>
<dbReference type="SMART" id="SM00474">
    <property type="entry name" value="35EXOc"/>
    <property type="match status" value="1"/>
</dbReference>
<dbReference type="SUPFAM" id="SSF47807">
    <property type="entry name" value="5' to 3' exonuclease, C-terminal subdomain"/>
    <property type="match status" value="1"/>
</dbReference>
<evidence type="ECO:0000256" key="1">
    <source>
        <dbReference type="ARBA" id="ARBA00007705"/>
    </source>
</evidence>
<evidence type="ECO:0000256" key="6">
    <source>
        <dbReference type="ARBA" id="ARBA00022705"/>
    </source>
</evidence>
<dbReference type="InterPro" id="IPR018320">
    <property type="entry name" value="DNA_polymerase_1"/>
</dbReference>
<evidence type="ECO:0000259" key="21">
    <source>
        <dbReference type="SMART" id="SM00482"/>
    </source>
</evidence>
<dbReference type="Proteomes" id="UP000586918">
    <property type="component" value="Unassembled WGS sequence"/>
</dbReference>
<dbReference type="SUPFAM" id="SSF56672">
    <property type="entry name" value="DNA/RNA polymerases"/>
    <property type="match status" value="1"/>
</dbReference>
<dbReference type="GO" id="GO:0008408">
    <property type="term" value="F:3'-5' exonuclease activity"/>
    <property type="evidence" value="ECO:0007669"/>
    <property type="project" value="InterPro"/>
</dbReference>
<evidence type="ECO:0000256" key="10">
    <source>
        <dbReference type="ARBA" id="ARBA00022839"/>
    </source>
</evidence>
<keyword evidence="7" id="KW-0540">Nuclease</keyword>
<dbReference type="FunFam" id="1.10.150.20:FF:000003">
    <property type="entry name" value="DNA polymerase I"/>
    <property type="match status" value="1"/>
</dbReference>
<organism evidence="22 23">
    <name type="scientific">Pseudonocardia bannensis</name>
    <dbReference type="NCBI Taxonomy" id="630973"/>
    <lineage>
        <taxon>Bacteria</taxon>
        <taxon>Bacillati</taxon>
        <taxon>Actinomycetota</taxon>
        <taxon>Actinomycetes</taxon>
        <taxon>Pseudonocardiales</taxon>
        <taxon>Pseudonocardiaceae</taxon>
        <taxon>Pseudonocardia</taxon>
    </lineage>
</organism>
<dbReference type="InterPro" id="IPR036397">
    <property type="entry name" value="RNaseH_sf"/>
</dbReference>
<dbReference type="InterPro" id="IPR020046">
    <property type="entry name" value="5-3_exonucl_a-hlix_arch_N"/>
</dbReference>
<comment type="function">
    <text evidence="15">In addition to polymerase activity, this DNA polymerase exhibits 3'-5' and 5'-3' exonuclease activity.</text>
</comment>
<comment type="catalytic activity">
    <reaction evidence="14 17">
        <text>DNA(n) + a 2'-deoxyribonucleoside 5'-triphosphate = DNA(n+1) + diphosphate</text>
        <dbReference type="Rhea" id="RHEA:22508"/>
        <dbReference type="Rhea" id="RHEA-COMP:17339"/>
        <dbReference type="Rhea" id="RHEA-COMP:17340"/>
        <dbReference type="ChEBI" id="CHEBI:33019"/>
        <dbReference type="ChEBI" id="CHEBI:61560"/>
        <dbReference type="ChEBI" id="CHEBI:173112"/>
        <dbReference type="EC" id="2.7.7.7"/>
    </reaction>
</comment>
<evidence type="ECO:0000259" key="19">
    <source>
        <dbReference type="SMART" id="SM00474"/>
    </source>
</evidence>
<dbReference type="InterPro" id="IPR020045">
    <property type="entry name" value="DNA_polI_H3TH"/>
</dbReference>
<dbReference type="Gene3D" id="3.30.420.10">
    <property type="entry name" value="Ribonuclease H-like superfamily/Ribonuclease H"/>
    <property type="match status" value="1"/>
</dbReference>
<dbReference type="SUPFAM" id="SSF88723">
    <property type="entry name" value="PIN domain-like"/>
    <property type="match status" value="1"/>
</dbReference>
<comment type="similarity">
    <text evidence="1 17">Belongs to the DNA polymerase type-A family.</text>
</comment>
<keyword evidence="4 17" id="KW-0808">Transferase</keyword>
<evidence type="ECO:0000256" key="12">
    <source>
        <dbReference type="ARBA" id="ARBA00023125"/>
    </source>
</evidence>
<dbReference type="CDD" id="cd09898">
    <property type="entry name" value="H3TH_53EXO"/>
    <property type="match status" value="1"/>
</dbReference>
<dbReference type="SMART" id="SM00279">
    <property type="entry name" value="HhH2"/>
    <property type="match status" value="1"/>
</dbReference>
<dbReference type="FunFam" id="3.40.50.1010:FF:000001">
    <property type="entry name" value="DNA polymerase I"/>
    <property type="match status" value="1"/>
</dbReference>
<dbReference type="InterPro" id="IPR036279">
    <property type="entry name" value="5-3_exonuclease_C_sf"/>
</dbReference>
<dbReference type="GO" id="GO:0006302">
    <property type="term" value="P:double-strand break repair"/>
    <property type="evidence" value="ECO:0007669"/>
    <property type="project" value="TreeGrafter"/>
</dbReference>
<evidence type="ECO:0000256" key="13">
    <source>
        <dbReference type="ARBA" id="ARBA00023204"/>
    </source>
</evidence>
<dbReference type="RefSeq" id="WP_169414777.1">
    <property type="nucleotide sequence ID" value="NZ_JAAXKZ010000094.1"/>
</dbReference>
<dbReference type="InterPro" id="IPR012337">
    <property type="entry name" value="RNaseH-like_sf"/>
</dbReference>
<evidence type="ECO:0000256" key="15">
    <source>
        <dbReference type="ARBA" id="ARBA00053603"/>
    </source>
</evidence>
<dbReference type="FunFam" id="1.10.150.20:FF:000002">
    <property type="entry name" value="DNA polymerase I"/>
    <property type="match status" value="1"/>
</dbReference>
<dbReference type="PANTHER" id="PTHR10133">
    <property type="entry name" value="DNA POLYMERASE I"/>
    <property type="match status" value="1"/>
</dbReference>
<dbReference type="Gene3D" id="3.40.50.1010">
    <property type="entry name" value="5'-nuclease"/>
    <property type="match status" value="1"/>
</dbReference>
<feature type="domain" description="5'-3' exonuclease" evidence="20">
    <location>
        <begin position="32"/>
        <end position="292"/>
    </location>
</feature>
<dbReference type="NCBIfam" id="TIGR00593">
    <property type="entry name" value="pola"/>
    <property type="match status" value="1"/>
</dbReference>
<dbReference type="SMART" id="SM00482">
    <property type="entry name" value="POLAc"/>
    <property type="match status" value="1"/>
</dbReference>
<dbReference type="SMART" id="SM00475">
    <property type="entry name" value="53EXOc"/>
    <property type="match status" value="1"/>
</dbReference>
<keyword evidence="12 17" id="KW-0238">DNA-binding</keyword>
<evidence type="ECO:0000256" key="16">
    <source>
        <dbReference type="NCBIfam" id="TIGR00593"/>
    </source>
</evidence>
<dbReference type="InterPro" id="IPR054690">
    <property type="entry name" value="DNA_polI_exonuclease"/>
</dbReference>
<evidence type="ECO:0000256" key="7">
    <source>
        <dbReference type="ARBA" id="ARBA00022722"/>
    </source>
</evidence>
<evidence type="ECO:0000256" key="17">
    <source>
        <dbReference type="RuleBase" id="RU004460"/>
    </source>
</evidence>
<dbReference type="InterPro" id="IPR001098">
    <property type="entry name" value="DNA-dir_DNA_pol_A_palm_dom"/>
</dbReference>
<evidence type="ECO:0000256" key="8">
    <source>
        <dbReference type="ARBA" id="ARBA00022763"/>
    </source>
</evidence>
<dbReference type="Pfam" id="PF02739">
    <property type="entry name" value="5_3_exonuc_N"/>
    <property type="match status" value="1"/>
</dbReference>
<keyword evidence="6 17" id="KW-0235">DNA replication</keyword>
<dbReference type="InterPro" id="IPR008918">
    <property type="entry name" value="HhH2"/>
</dbReference>
<evidence type="ECO:0000256" key="11">
    <source>
        <dbReference type="ARBA" id="ARBA00022932"/>
    </source>
</evidence>
<keyword evidence="8 17" id="KW-0227">DNA damage</keyword>
<dbReference type="InterPro" id="IPR002562">
    <property type="entry name" value="3'-5'_exonuclease_dom"/>
</dbReference>